<proteinExistence type="inferred from homology"/>
<evidence type="ECO:0000256" key="6">
    <source>
        <dbReference type="ARBA" id="ARBA00022801"/>
    </source>
</evidence>
<sequence>MKVPTPSEEDWKQIARKYWEKWNFPNCIGALDGKHVVIECPANSGSKYFCYKKTFSIVLLALVDADYRFTLLDIGGLGKNSDGCLFANSVVGKSLAQNKLNIPDDKALPGTKEIMPYVIVRDAAFPLQKHLMRPYPGNQLTDEEKKKFNYRLSRARRTSENAFGILARRFRIYERRLSMTPEHVNIVVAATCCFNIRLQ</sequence>
<evidence type="ECO:0000256" key="2">
    <source>
        <dbReference type="ARBA" id="ARBA00004123"/>
    </source>
</evidence>
<dbReference type="PANTHER" id="PTHR22930">
    <property type="match status" value="1"/>
</dbReference>
<dbReference type="Proteomes" id="UP000494106">
    <property type="component" value="Unassembled WGS sequence"/>
</dbReference>
<evidence type="ECO:0000313" key="9">
    <source>
        <dbReference type="EMBL" id="CAB3249521.1"/>
    </source>
</evidence>
<keyword evidence="4" id="KW-0540">Nuclease</keyword>
<dbReference type="GO" id="GO:0004518">
    <property type="term" value="F:nuclease activity"/>
    <property type="evidence" value="ECO:0007669"/>
    <property type="project" value="UniProtKB-KW"/>
</dbReference>
<keyword evidence="7" id="KW-0539">Nucleus</keyword>
<dbReference type="EMBL" id="CADEBC010000540">
    <property type="protein sequence ID" value="CAB3249521.1"/>
    <property type="molecule type" value="Genomic_DNA"/>
</dbReference>
<keyword evidence="10" id="KW-1185">Reference proteome</keyword>
<dbReference type="GO" id="GO:0005634">
    <property type="term" value="C:nucleus"/>
    <property type="evidence" value="ECO:0007669"/>
    <property type="project" value="UniProtKB-SubCell"/>
</dbReference>
<evidence type="ECO:0000256" key="3">
    <source>
        <dbReference type="ARBA" id="ARBA00006958"/>
    </source>
</evidence>
<evidence type="ECO:0000259" key="8">
    <source>
        <dbReference type="Pfam" id="PF13359"/>
    </source>
</evidence>
<gene>
    <name evidence="9" type="ORF">APLA_LOCUS12095</name>
</gene>
<keyword evidence="6" id="KW-0378">Hydrolase</keyword>
<dbReference type="GO" id="GO:0016787">
    <property type="term" value="F:hydrolase activity"/>
    <property type="evidence" value="ECO:0007669"/>
    <property type="project" value="UniProtKB-KW"/>
</dbReference>
<reference evidence="9 10" key="1">
    <citation type="submission" date="2020-04" db="EMBL/GenBank/DDBJ databases">
        <authorList>
            <person name="Wallbank WR R."/>
            <person name="Pardo Diaz C."/>
            <person name="Kozak K."/>
            <person name="Martin S."/>
            <person name="Jiggins C."/>
            <person name="Moest M."/>
            <person name="Warren A I."/>
            <person name="Byers J.R.P. K."/>
            <person name="Montejo-Kovacevich G."/>
            <person name="Yen C E."/>
        </authorList>
    </citation>
    <scope>NUCLEOTIDE SEQUENCE [LARGE SCALE GENOMIC DNA]</scope>
</reference>
<evidence type="ECO:0000313" key="10">
    <source>
        <dbReference type="Proteomes" id="UP000494106"/>
    </source>
</evidence>
<name>A0A8S1AW27_ARCPL</name>
<dbReference type="InterPro" id="IPR027806">
    <property type="entry name" value="HARBI1_dom"/>
</dbReference>
<protein>
    <recommendedName>
        <fullName evidence="8">DDE Tnp4 domain-containing protein</fullName>
    </recommendedName>
</protein>
<dbReference type="AlphaFoldDB" id="A0A8S1AW27"/>
<dbReference type="GO" id="GO:0046872">
    <property type="term" value="F:metal ion binding"/>
    <property type="evidence" value="ECO:0007669"/>
    <property type="project" value="UniProtKB-KW"/>
</dbReference>
<comment type="subcellular location">
    <subcellularLocation>
        <location evidence="2">Nucleus</location>
    </subcellularLocation>
</comment>
<dbReference type="OrthoDB" id="6581217at2759"/>
<evidence type="ECO:0000256" key="5">
    <source>
        <dbReference type="ARBA" id="ARBA00022723"/>
    </source>
</evidence>
<evidence type="ECO:0000256" key="7">
    <source>
        <dbReference type="ARBA" id="ARBA00023242"/>
    </source>
</evidence>
<dbReference type="InterPro" id="IPR045249">
    <property type="entry name" value="HARBI1-like"/>
</dbReference>
<dbReference type="PANTHER" id="PTHR22930:SF269">
    <property type="entry name" value="NUCLEASE HARBI1-LIKE PROTEIN"/>
    <property type="match status" value="1"/>
</dbReference>
<evidence type="ECO:0000256" key="4">
    <source>
        <dbReference type="ARBA" id="ARBA00022722"/>
    </source>
</evidence>
<comment type="cofactor">
    <cofactor evidence="1">
        <name>a divalent metal cation</name>
        <dbReference type="ChEBI" id="CHEBI:60240"/>
    </cofactor>
</comment>
<accession>A0A8S1AW27</accession>
<organism evidence="9 10">
    <name type="scientific">Arctia plantaginis</name>
    <name type="common">Wood tiger moth</name>
    <name type="synonym">Phalaena plantaginis</name>
    <dbReference type="NCBI Taxonomy" id="874455"/>
    <lineage>
        <taxon>Eukaryota</taxon>
        <taxon>Metazoa</taxon>
        <taxon>Ecdysozoa</taxon>
        <taxon>Arthropoda</taxon>
        <taxon>Hexapoda</taxon>
        <taxon>Insecta</taxon>
        <taxon>Pterygota</taxon>
        <taxon>Neoptera</taxon>
        <taxon>Endopterygota</taxon>
        <taxon>Lepidoptera</taxon>
        <taxon>Glossata</taxon>
        <taxon>Ditrysia</taxon>
        <taxon>Noctuoidea</taxon>
        <taxon>Erebidae</taxon>
        <taxon>Arctiinae</taxon>
        <taxon>Arctia</taxon>
    </lineage>
</organism>
<evidence type="ECO:0000256" key="1">
    <source>
        <dbReference type="ARBA" id="ARBA00001968"/>
    </source>
</evidence>
<comment type="similarity">
    <text evidence="3">Belongs to the HARBI1 family.</text>
</comment>
<comment type="caution">
    <text evidence="9">The sequence shown here is derived from an EMBL/GenBank/DDBJ whole genome shotgun (WGS) entry which is preliminary data.</text>
</comment>
<keyword evidence="5" id="KW-0479">Metal-binding</keyword>
<feature type="domain" description="DDE Tnp4" evidence="8">
    <location>
        <begin position="31"/>
        <end position="193"/>
    </location>
</feature>
<dbReference type="Pfam" id="PF13359">
    <property type="entry name" value="DDE_Tnp_4"/>
    <property type="match status" value="1"/>
</dbReference>